<proteinExistence type="predicted"/>
<dbReference type="OrthoDB" id="5389400at2759"/>
<evidence type="ECO:0000313" key="5">
    <source>
        <dbReference type="EMBL" id="CAI6335391.1"/>
    </source>
</evidence>
<dbReference type="Pfam" id="PF24883">
    <property type="entry name" value="NPHP3_N"/>
    <property type="match status" value="1"/>
</dbReference>
<dbReference type="InterPro" id="IPR027417">
    <property type="entry name" value="P-loop_NTPase"/>
</dbReference>
<protein>
    <recommendedName>
        <fullName evidence="7">NACHT domain-containing protein</fullName>
    </recommendedName>
</protein>
<dbReference type="SUPFAM" id="SSF52540">
    <property type="entry name" value="P-loop containing nucleoside triphosphate hydrolases"/>
    <property type="match status" value="1"/>
</dbReference>
<dbReference type="PANTHER" id="PTHR10039:SF14">
    <property type="entry name" value="NACHT DOMAIN-CONTAINING PROTEIN"/>
    <property type="match status" value="1"/>
</dbReference>
<feature type="domain" description="DUF7708" evidence="3">
    <location>
        <begin position="78"/>
        <end position="225"/>
    </location>
</feature>
<sequence length="1348" mass="154482">MAQGHKDYSAPVTPLKSSTNIELDSVFSNAKTSFLATLTPEERRSFSPCKSADELLTDIRALNHLPKARRGLPMMTKIHRFSECLSPYFKVIEIVCQSNPEWSCVAWGAFRLVLQLASNFSTFFEKLTKLIEKLTTRLPHYTEYYESVILTPKYRVSHRLSDSLMRFYVDILDFFQAVGGVFTKPCGKLKRTPVVIAELMWCPFETRFQDILERMNHHQSVLKDELQLAFMQTMQHKMDSEQKEAERARLESDLERKRAEDARLEAHRNIKLTNDIKELFSEHAQRAFRAQVVTWLAPPHFKQNFENALEAREEGTAEWLFEDPKYRRWDSMSASRSDSLSDCMLWIQGNPGWGKSVMAASTVEELESKQASNGTEPVICYYFFNEEDTAAASFARTRVYRAIASQIFQRCHGMEEIHNIYALANDGSNSVASEHELRDILSMIIPLLSEFYLVLDGLDEMCDVDKFLADLRGLCRASSAKLVMFSRPHVAPLRDILSSHQTITMIRSIMSVDIHVFVKHQIADLNERNKFPADTDLLSVENQIVERADGMFLWARLMIGYLRSPALTKSQRMSTIFKTTPIGLRQMYDRICDQIKSMDHPSQQLALTTFNWITYAQKDLTVEEYSEVVYCETQQEDLAEKKQFIDNSVIVVCCGLIEKRHDNILRFVHLTAKEHVLSEESKVMSHILSPASEAHAEIASRCLSYLLYSIPAQPLAGRLSSPASSTLLQEECPLLSYAALYWPKHTLESIESTRAYTTRPERRDEVAEMFNLIDRFLNHPGNITVWIEASYLFGNGVPLCTVLDIPSELPASSSEPTDFGEFYPTLKTLGLFKKDVEQINKHWRSILKEWPHRIWGDVSSFTKSQFLAQNQTDAIATFAPSREDHPTKQVDPIFCIASKNSSSTMIGKLTIFPSIAFEEVWRSKPVKYEENWFESFDDTRLLELCSGWSGQYQIHRIGEENETLLSEHFSLSPDEIRLQMQFSFRLSVVRAWKFKFPMAISSDLSTIIILRTFITTNPAFQRSNKQDRILTDVAKFDGSERLCRTWSKKAIMPTLSYFYEWAFSSDNSYAIFRDWDMHTSFGSLVTFRLERTYSRIQSLLVEGQELEGVTRLPLFAIHPVDLKFMTLHSHRLIFRDIRTGKEFYAHPPNPFDCSNIEFSQCGKYYVIKFGDQSHPHIFPVPWQVTEDDMSNPASPPQISLKKKRKLEHTPTDSFEMMISSANGSYNVDSSSTIVDPEANMALSISPAHTEELGYSHGIQLTRLDTESGTKSSCTLVTIPETTDPRYTKATVTLLDSERDTKRVRIVLTPEVHSTYESDVPTISSHLPAIIDRETSTLIPGPEQKYIAQ</sequence>
<evidence type="ECO:0000313" key="6">
    <source>
        <dbReference type="Proteomes" id="UP001152607"/>
    </source>
</evidence>
<feature type="coiled-coil region" evidence="2">
    <location>
        <begin position="231"/>
        <end position="267"/>
    </location>
</feature>
<accession>A0A9W4XRZ6</accession>
<keyword evidence="2" id="KW-0175">Coiled coil</keyword>
<comment type="caution">
    <text evidence="5">The sequence shown here is derived from an EMBL/GenBank/DDBJ whole genome shotgun (WGS) entry which is preliminary data.</text>
</comment>
<organism evidence="5 6">
    <name type="scientific">Periconia digitata</name>
    <dbReference type="NCBI Taxonomy" id="1303443"/>
    <lineage>
        <taxon>Eukaryota</taxon>
        <taxon>Fungi</taxon>
        <taxon>Dikarya</taxon>
        <taxon>Ascomycota</taxon>
        <taxon>Pezizomycotina</taxon>
        <taxon>Dothideomycetes</taxon>
        <taxon>Pleosporomycetidae</taxon>
        <taxon>Pleosporales</taxon>
        <taxon>Massarineae</taxon>
        <taxon>Periconiaceae</taxon>
        <taxon>Periconia</taxon>
    </lineage>
</organism>
<evidence type="ECO:0000259" key="4">
    <source>
        <dbReference type="Pfam" id="PF24883"/>
    </source>
</evidence>
<dbReference type="Gene3D" id="3.40.50.300">
    <property type="entry name" value="P-loop containing nucleotide triphosphate hydrolases"/>
    <property type="match status" value="1"/>
</dbReference>
<dbReference type="InterPro" id="IPR056884">
    <property type="entry name" value="NPHP3-like_N"/>
</dbReference>
<dbReference type="Pfam" id="PF24809">
    <property type="entry name" value="DUF7708"/>
    <property type="match status" value="1"/>
</dbReference>
<reference evidence="5" key="1">
    <citation type="submission" date="2023-01" db="EMBL/GenBank/DDBJ databases">
        <authorList>
            <person name="Van Ghelder C."/>
            <person name="Rancurel C."/>
        </authorList>
    </citation>
    <scope>NUCLEOTIDE SEQUENCE</scope>
    <source>
        <strain evidence="5">CNCM I-4278</strain>
    </source>
</reference>
<evidence type="ECO:0000256" key="2">
    <source>
        <dbReference type="SAM" id="Coils"/>
    </source>
</evidence>
<keyword evidence="1" id="KW-0677">Repeat</keyword>
<evidence type="ECO:0000256" key="1">
    <source>
        <dbReference type="ARBA" id="ARBA00022737"/>
    </source>
</evidence>
<gene>
    <name evidence="5" type="ORF">PDIGIT_LOCUS8472</name>
</gene>
<name>A0A9W4XRZ6_9PLEO</name>
<dbReference type="InterPro" id="IPR056125">
    <property type="entry name" value="DUF7708"/>
</dbReference>
<feature type="domain" description="Nephrocystin 3-like N-terminal" evidence="4">
    <location>
        <begin position="315"/>
        <end position="487"/>
    </location>
</feature>
<dbReference type="PANTHER" id="PTHR10039">
    <property type="entry name" value="AMELOGENIN"/>
    <property type="match status" value="1"/>
</dbReference>
<dbReference type="Proteomes" id="UP001152607">
    <property type="component" value="Unassembled WGS sequence"/>
</dbReference>
<evidence type="ECO:0000259" key="3">
    <source>
        <dbReference type="Pfam" id="PF24809"/>
    </source>
</evidence>
<dbReference type="EMBL" id="CAOQHR010000005">
    <property type="protein sequence ID" value="CAI6335391.1"/>
    <property type="molecule type" value="Genomic_DNA"/>
</dbReference>
<evidence type="ECO:0008006" key="7">
    <source>
        <dbReference type="Google" id="ProtNLM"/>
    </source>
</evidence>
<keyword evidence="6" id="KW-1185">Reference proteome</keyword>